<dbReference type="EMBL" id="JAKOOW010000024">
    <property type="protein sequence ID" value="MCG6504154.1"/>
    <property type="molecule type" value="Genomic_DNA"/>
</dbReference>
<gene>
    <name evidence="3" type="ORF">MB824_06565</name>
</gene>
<evidence type="ECO:0000256" key="1">
    <source>
        <dbReference type="SAM" id="SignalP"/>
    </source>
</evidence>
<feature type="chain" id="PRO_5046269644" evidence="1">
    <location>
        <begin position="21"/>
        <end position="145"/>
    </location>
</feature>
<dbReference type="InterPro" id="IPR005184">
    <property type="entry name" value="DUF306_Meta_HslJ"/>
</dbReference>
<accession>A0ABS9NMX6</accession>
<dbReference type="InterPro" id="IPR038670">
    <property type="entry name" value="HslJ-like_sf"/>
</dbReference>
<dbReference type="Proteomes" id="UP001298424">
    <property type="component" value="Unassembled WGS sequence"/>
</dbReference>
<keyword evidence="4" id="KW-1185">Reference proteome</keyword>
<dbReference type="PROSITE" id="PS51257">
    <property type="entry name" value="PROKAR_LIPOPROTEIN"/>
    <property type="match status" value="1"/>
</dbReference>
<dbReference type="Gene3D" id="2.40.128.270">
    <property type="match status" value="1"/>
</dbReference>
<proteinExistence type="predicted"/>
<feature type="signal peptide" evidence="1">
    <location>
        <begin position="1"/>
        <end position="20"/>
    </location>
</feature>
<name>A0ABS9NMX6_9NEIS</name>
<sequence>MPVKTLSAIAAALMLAACTAGDRFGGGQPPLKQVWQLRHMPGIADARVAEVGGTLDLRKLPQAHAKMGCNGISFDVQTDTSGTFRPGTGVSTLMYCDGRMDLEQRFNRLIEEIGADGRYRIENGRLFLGKPGQEMVFEPADKAAQ</sequence>
<evidence type="ECO:0000259" key="2">
    <source>
        <dbReference type="Pfam" id="PF03724"/>
    </source>
</evidence>
<dbReference type="RefSeq" id="WP_238747183.1">
    <property type="nucleotide sequence ID" value="NZ_JAKOOW010000024.1"/>
</dbReference>
<organism evidence="3 4">
    <name type="scientific">Kingella pumchi</name>
    <dbReference type="NCBI Taxonomy" id="2779506"/>
    <lineage>
        <taxon>Bacteria</taxon>
        <taxon>Pseudomonadati</taxon>
        <taxon>Pseudomonadota</taxon>
        <taxon>Betaproteobacteria</taxon>
        <taxon>Neisseriales</taxon>
        <taxon>Neisseriaceae</taxon>
        <taxon>Kingella</taxon>
    </lineage>
</organism>
<dbReference type="Pfam" id="PF03724">
    <property type="entry name" value="META"/>
    <property type="match status" value="1"/>
</dbReference>
<evidence type="ECO:0000313" key="4">
    <source>
        <dbReference type="Proteomes" id="UP001298424"/>
    </source>
</evidence>
<feature type="domain" description="DUF306" evidence="2">
    <location>
        <begin position="32"/>
        <end position="130"/>
    </location>
</feature>
<comment type="caution">
    <text evidence="3">The sequence shown here is derived from an EMBL/GenBank/DDBJ whole genome shotgun (WGS) entry which is preliminary data.</text>
</comment>
<keyword evidence="1" id="KW-0732">Signal</keyword>
<evidence type="ECO:0000313" key="3">
    <source>
        <dbReference type="EMBL" id="MCG6504154.1"/>
    </source>
</evidence>
<reference evidence="3 4" key="1">
    <citation type="submission" date="2022-02" db="EMBL/GenBank/DDBJ databases">
        <title>Genome sequence data of Kingella unionensis sp. nov. strain CICC 24913 (CCUG 75125).</title>
        <authorList>
            <person name="Xiao M."/>
        </authorList>
    </citation>
    <scope>NUCLEOTIDE SEQUENCE [LARGE SCALE GENOMIC DNA]</scope>
    <source>
        <strain evidence="3 4">CICC 24913</strain>
    </source>
</reference>
<protein>
    <submittedName>
        <fullName evidence="3">META domain-containing protein</fullName>
    </submittedName>
</protein>